<accession>A0A3R7Y2L5</accession>
<proteinExistence type="predicted"/>
<comment type="caution">
    <text evidence="1">The sequence shown here is derived from an EMBL/GenBank/DDBJ whole genome shotgun (WGS) entry which is preliminary data.</text>
</comment>
<evidence type="ECO:0000313" key="1">
    <source>
        <dbReference type="EMBL" id="RQM10545.1"/>
    </source>
</evidence>
<dbReference type="EMBL" id="QKXF01000587">
    <property type="protein sequence ID" value="RQM10545.1"/>
    <property type="molecule type" value="Genomic_DNA"/>
</dbReference>
<name>A0A3R7Y2L5_9STRA</name>
<protein>
    <submittedName>
        <fullName evidence="1">Uncharacterized protein</fullName>
    </submittedName>
</protein>
<organism evidence="1 2">
    <name type="scientific">Peronospora effusa</name>
    <dbReference type="NCBI Taxonomy" id="542832"/>
    <lineage>
        <taxon>Eukaryota</taxon>
        <taxon>Sar</taxon>
        <taxon>Stramenopiles</taxon>
        <taxon>Oomycota</taxon>
        <taxon>Peronosporomycetes</taxon>
        <taxon>Peronosporales</taxon>
        <taxon>Peronosporaceae</taxon>
        <taxon>Peronospora</taxon>
    </lineage>
</organism>
<gene>
    <name evidence="1" type="ORF">DD237_005181</name>
</gene>
<dbReference type="VEuPathDB" id="FungiDB:DD237_005181"/>
<dbReference type="AlphaFoldDB" id="A0A3R7Y2L5"/>
<dbReference type="Proteomes" id="UP000286097">
    <property type="component" value="Unassembled WGS sequence"/>
</dbReference>
<evidence type="ECO:0000313" key="2">
    <source>
        <dbReference type="Proteomes" id="UP000286097"/>
    </source>
</evidence>
<sequence>MPNLRQTPRRPEYSRHLPTDSLLKASEAKLSTNNLNALRSNALKLALTPTASLELHRMWSICSGIARFSIYGSRYYVDLVRLPEEVTDLMIIEWFERYGAPPTYITLISLRNGLPSRERTAYFGQDQASAILVPVAAEPLRELEFPSTEDGMVSLRA</sequence>
<reference evidence="1 2" key="1">
    <citation type="submission" date="2018-06" db="EMBL/GenBank/DDBJ databases">
        <title>Comparative genomics of downy mildews reveals potential adaptations to biotrophy.</title>
        <authorList>
            <person name="Fletcher K."/>
            <person name="Klosterman S.J."/>
            <person name="Derevnina L."/>
            <person name="Martin F."/>
            <person name="Koike S."/>
            <person name="Reyes Chin-Wo S."/>
            <person name="Mou B."/>
            <person name="Michelmore R."/>
        </authorList>
    </citation>
    <scope>NUCLEOTIDE SEQUENCE [LARGE SCALE GENOMIC DNA]</scope>
    <source>
        <strain evidence="1 2">R13</strain>
    </source>
</reference>